<accession>A0A7U3UWV3</accession>
<organism evidence="1 2">
    <name type="scientific">Actinacidiphila reveromycinica</name>
    <dbReference type="NCBI Taxonomy" id="659352"/>
    <lineage>
        <taxon>Bacteria</taxon>
        <taxon>Bacillati</taxon>
        <taxon>Actinomycetota</taxon>
        <taxon>Actinomycetes</taxon>
        <taxon>Kitasatosporales</taxon>
        <taxon>Streptomycetaceae</taxon>
        <taxon>Actinacidiphila</taxon>
    </lineage>
</organism>
<dbReference type="Proteomes" id="UP000595703">
    <property type="component" value="Chromosome"/>
</dbReference>
<protein>
    <submittedName>
        <fullName evidence="1">Uncharacterized protein</fullName>
    </submittedName>
</protein>
<gene>
    <name evidence="1" type="ORF">RVR_6998</name>
</gene>
<reference evidence="1 2" key="4">
    <citation type="journal article" date="2020" name="Sci. Rep.">
        <title>beta-carboline chemical signals induce reveromycin production through a LuxR family regulator in Streptomyces sp. SN-593.</title>
        <authorList>
            <person name="Panthee S."/>
            <person name="Kito N."/>
            <person name="Hayashi T."/>
            <person name="Shimizu T."/>
            <person name="Ishikawa J."/>
            <person name="Hamamoto H."/>
            <person name="Osada H."/>
            <person name="Takahashi S."/>
        </authorList>
    </citation>
    <scope>NUCLEOTIDE SEQUENCE [LARGE SCALE GENOMIC DNA]</scope>
    <source>
        <strain evidence="1 2">SN-593</strain>
    </source>
</reference>
<keyword evidence="2" id="KW-1185">Reference proteome</keyword>
<dbReference type="RefSeq" id="WP_202236163.1">
    <property type="nucleotide sequence ID" value="NZ_AP018365.1"/>
</dbReference>
<reference evidence="1 2" key="2">
    <citation type="journal article" date="2011" name="J. Antibiot.">
        <title>Furaquinocins I and J: novel polyketide isoprenoid hybrid compounds from Streptomyces reveromyceticus SN-593.</title>
        <authorList>
            <person name="Panthee S."/>
            <person name="Takahashi S."/>
            <person name="Takagi H."/>
            <person name="Nogawa T."/>
            <person name="Oowada E."/>
            <person name="Uramoto M."/>
            <person name="Osada H."/>
        </authorList>
    </citation>
    <scope>NUCLEOTIDE SEQUENCE [LARGE SCALE GENOMIC DNA]</scope>
    <source>
        <strain evidence="1 2">SN-593</strain>
    </source>
</reference>
<proteinExistence type="predicted"/>
<reference evidence="1 2" key="1">
    <citation type="journal article" date="2010" name="J. Bacteriol.">
        <title>Biochemical characterization of a novel indole prenyltransferase from Streptomyces sp. SN-593.</title>
        <authorList>
            <person name="Takahashi S."/>
            <person name="Takagi H."/>
            <person name="Toyoda A."/>
            <person name="Uramoto M."/>
            <person name="Nogawa T."/>
            <person name="Ueki M."/>
            <person name="Sakaki Y."/>
            <person name="Osada H."/>
        </authorList>
    </citation>
    <scope>NUCLEOTIDE SEQUENCE [LARGE SCALE GENOMIC DNA]</scope>
    <source>
        <strain evidence="1 2">SN-593</strain>
    </source>
</reference>
<evidence type="ECO:0000313" key="1">
    <source>
        <dbReference type="EMBL" id="BBB00097.1"/>
    </source>
</evidence>
<evidence type="ECO:0000313" key="2">
    <source>
        <dbReference type="Proteomes" id="UP000595703"/>
    </source>
</evidence>
<dbReference type="KEGG" id="arev:RVR_6998"/>
<sequence length="285" mass="30031">MPSYDSSRARFRLADRHLAVLGHLSDGRTPPEELFPSLVELQELGLVGAEGELHPALRELTGTLAEPRAVVRIEVTGDHGPVHHGLVVGDNAVIAHDGWPGEEESEYLSILPTTLVWEIARMVNLRGVSVPEPEPARIETTMGALDAALVALGAAQTGGAAPSPADGAVVVRAALAAADTSLADRELDLLADLVCSLDCAWRVTVVWGAPPTPSEEPVTALRALAVWDCGGRGYWVREQPEEPILPGAVVAATPLRLVPVGTSVVWARLTDLLPDRAELAPDAAA</sequence>
<reference evidence="1 2" key="3">
    <citation type="journal article" date="2011" name="Nat. Chem. Biol.">
        <title>Reveromycin A biosynthesis uses RevG and RevJ for stereospecific spiroacetal formation.</title>
        <authorList>
            <person name="Takahashi S."/>
            <person name="Toyoda A."/>
            <person name="Sekiyama Y."/>
            <person name="Takagi H."/>
            <person name="Nogawa T."/>
            <person name="Uramoto M."/>
            <person name="Suzuki R."/>
            <person name="Koshino H."/>
            <person name="Kumano T."/>
            <person name="Panthee S."/>
            <person name="Dairi T."/>
            <person name="Ishikawa J."/>
            <person name="Ikeda H."/>
            <person name="Sakaki Y."/>
            <person name="Osada H."/>
        </authorList>
    </citation>
    <scope>NUCLEOTIDE SEQUENCE [LARGE SCALE GENOMIC DNA]</scope>
    <source>
        <strain evidence="1 2">SN-593</strain>
    </source>
</reference>
<name>A0A7U3UWV3_9ACTN</name>
<dbReference type="EMBL" id="AP018365">
    <property type="protein sequence ID" value="BBB00097.1"/>
    <property type="molecule type" value="Genomic_DNA"/>
</dbReference>
<dbReference type="AlphaFoldDB" id="A0A7U3UWV3"/>